<reference evidence="2" key="2">
    <citation type="submission" date="2015-03" db="EMBL/GenBank/DDBJ databases">
        <authorList>
            <person name="Murphy D."/>
        </authorList>
    </citation>
    <scope>NUCLEOTIDE SEQUENCE [LARGE SCALE GENOMIC DNA]</scope>
    <source>
        <strain evidence="2">IP27925</strain>
    </source>
</reference>
<evidence type="ECO:0000313" key="2">
    <source>
        <dbReference type="EMBL" id="CNL22864.1"/>
    </source>
</evidence>
<protein>
    <submittedName>
        <fullName evidence="2">Uncharacterized protein</fullName>
    </submittedName>
</protein>
<accession>A0A0T9U715</accession>
<organism evidence="2 3">
    <name type="scientific">Yersinia aleksiciae</name>
    <dbReference type="NCBI Taxonomy" id="263819"/>
    <lineage>
        <taxon>Bacteria</taxon>
        <taxon>Pseudomonadati</taxon>
        <taxon>Pseudomonadota</taxon>
        <taxon>Gammaproteobacteria</taxon>
        <taxon>Enterobacterales</taxon>
        <taxon>Yersiniaceae</taxon>
        <taxon>Yersinia</taxon>
    </lineage>
</organism>
<evidence type="ECO:0000313" key="3">
    <source>
        <dbReference type="Proteomes" id="UP000040088"/>
    </source>
</evidence>
<proteinExistence type="predicted"/>
<reference evidence="1 4" key="1">
    <citation type="journal article" date="2015" name="Genome Announc.">
        <title>De Novo Genome Sequence of Yersinia aleksiciae Y159T.</title>
        <authorList>
            <person name="Sprague L.D."/>
            <person name="Neubauer H."/>
        </authorList>
    </citation>
    <scope>NUCLEOTIDE SEQUENCE [LARGE SCALE GENOMIC DNA]</scope>
    <source>
        <strain evidence="1 4">159</strain>
    </source>
</reference>
<dbReference type="Proteomes" id="UP000040088">
    <property type="component" value="Unassembled WGS sequence"/>
</dbReference>
<name>A0A0T9U715_YERAE</name>
<reference evidence="3" key="3">
    <citation type="submission" date="2015-03" db="EMBL/GenBank/DDBJ databases">
        <authorList>
            <consortium name="Pathogen Informatics"/>
        </authorList>
    </citation>
    <scope>NUCLEOTIDE SEQUENCE [LARGE SCALE GENOMIC DNA]</scope>
    <source>
        <strain evidence="3">IP27925</strain>
    </source>
</reference>
<dbReference type="AlphaFoldDB" id="A0A0T9U715"/>
<gene>
    <name evidence="1" type="ORF">ACZ76_05700</name>
    <name evidence="2" type="ORF">ERS008460_02267</name>
</gene>
<sequence>MDIFFLPAISDSEQKWRVQQNENNLFLSLMGSKFNNYEIDNSQRMIEFRSGSVSIPHPKIAIKE</sequence>
<evidence type="ECO:0000313" key="1">
    <source>
        <dbReference type="EMBL" id="AKP33072.1"/>
    </source>
</evidence>
<evidence type="ECO:0000313" key="4">
    <source>
        <dbReference type="Proteomes" id="UP000069914"/>
    </source>
</evidence>
<keyword evidence="4" id="KW-1185">Reference proteome</keyword>
<dbReference type="Proteomes" id="UP000069914">
    <property type="component" value="Chromosome"/>
</dbReference>
<dbReference type="EMBL" id="CQEM01000009">
    <property type="protein sequence ID" value="CNL22864.1"/>
    <property type="molecule type" value="Genomic_DNA"/>
</dbReference>
<dbReference type="KEGG" id="yak:ACZ76_05700"/>
<dbReference type="EMBL" id="CP011975">
    <property type="protein sequence ID" value="AKP33072.1"/>
    <property type="molecule type" value="Genomic_DNA"/>
</dbReference>